<evidence type="ECO:0000313" key="1">
    <source>
        <dbReference type="EMBL" id="UNO49420.1"/>
    </source>
</evidence>
<reference evidence="2" key="1">
    <citation type="journal article" date="2022" name="G3 (Bethesda)">
        <title>Unveiling the complete genome sequence of Alicyclobacillus acidoterrestris DSM 3922T, a taint-producing strain.</title>
        <authorList>
            <person name="Leonardo I.C."/>
            <person name="Barreto Crespo M.T."/>
            <person name="Gaspar F.B."/>
        </authorList>
    </citation>
    <scope>NUCLEOTIDE SEQUENCE [LARGE SCALE GENOMIC DNA]</scope>
    <source>
        <strain evidence="2">DSM 3922</strain>
    </source>
</reference>
<dbReference type="KEGG" id="aaco:K1I37_02385"/>
<dbReference type="EMBL" id="CP080467">
    <property type="protein sequence ID" value="UNO49420.1"/>
    <property type="molecule type" value="Genomic_DNA"/>
</dbReference>
<protein>
    <submittedName>
        <fullName evidence="1">Uncharacterized protein</fullName>
    </submittedName>
</protein>
<accession>T0DHY5</accession>
<dbReference type="Proteomes" id="UP000829401">
    <property type="component" value="Chromosome"/>
</dbReference>
<proteinExistence type="predicted"/>
<accession>A0A9E7CSD0</accession>
<organism evidence="1 2">
    <name type="scientific">Alicyclobacillus acidoterrestris (strain ATCC 49025 / DSM 3922 / CIP 106132 / NCIMB 13137 / GD3B)</name>
    <dbReference type="NCBI Taxonomy" id="1356854"/>
    <lineage>
        <taxon>Bacteria</taxon>
        <taxon>Bacillati</taxon>
        <taxon>Bacillota</taxon>
        <taxon>Bacilli</taxon>
        <taxon>Bacillales</taxon>
        <taxon>Alicyclobacillaceae</taxon>
        <taxon>Alicyclobacillus</taxon>
    </lineage>
</organism>
<evidence type="ECO:0000313" key="2">
    <source>
        <dbReference type="Proteomes" id="UP000829401"/>
    </source>
</evidence>
<gene>
    <name evidence="1" type="ORF">K1I37_02385</name>
</gene>
<sequence length="88" mass="10332">MFTQLKHARKWIDKENKIVQVTITLVGNEDFLMVANVDLTNKSVDIVQGDYDSIPRHDLMDRFIPHEQRHEQNILELTQLWANKGDES</sequence>
<name>T0DHY5_ALIAG</name>
<keyword evidence="2" id="KW-1185">Reference proteome</keyword>
<dbReference type="RefSeq" id="WP_021295571.1">
    <property type="nucleotide sequence ID" value="NZ_AURB01000090.1"/>
</dbReference>
<dbReference type="AlphaFoldDB" id="T0DHY5"/>